<keyword evidence="3 6" id="KW-1133">Transmembrane helix</keyword>
<dbReference type="InterPro" id="IPR017937">
    <property type="entry name" value="Thioredoxin_CS"/>
</dbReference>
<comment type="subcellular location">
    <subcellularLocation>
        <location evidence="1">Membrane</location>
    </subcellularLocation>
</comment>
<comment type="caution">
    <text evidence="8">The sequence shown here is derived from an EMBL/GenBank/DDBJ whole genome shotgun (WGS) entry which is preliminary data.</text>
</comment>
<dbReference type="GO" id="GO:0030134">
    <property type="term" value="C:COPII-coated ER to Golgi transport vesicle"/>
    <property type="evidence" value="ECO:0007669"/>
    <property type="project" value="TreeGrafter"/>
</dbReference>
<name>A0A830I4B4_9CHLO</name>
<dbReference type="PROSITE" id="PS00194">
    <property type="entry name" value="THIOREDOXIN_1"/>
    <property type="match status" value="1"/>
</dbReference>
<dbReference type="Gene3D" id="3.40.30.10">
    <property type="entry name" value="Glutaredoxin"/>
    <property type="match status" value="1"/>
</dbReference>
<dbReference type="GO" id="GO:0005783">
    <property type="term" value="C:endoplasmic reticulum"/>
    <property type="evidence" value="ECO:0007669"/>
    <property type="project" value="TreeGrafter"/>
</dbReference>
<organism evidence="8 9">
    <name type="scientific">Pycnococcus provasolii</name>
    <dbReference type="NCBI Taxonomy" id="41880"/>
    <lineage>
        <taxon>Eukaryota</taxon>
        <taxon>Viridiplantae</taxon>
        <taxon>Chlorophyta</taxon>
        <taxon>Pseudoscourfieldiophyceae</taxon>
        <taxon>Pseudoscourfieldiales</taxon>
        <taxon>Pycnococcaceae</taxon>
        <taxon>Pycnococcus</taxon>
    </lineage>
</organism>
<evidence type="ECO:0000256" key="3">
    <source>
        <dbReference type="ARBA" id="ARBA00022989"/>
    </source>
</evidence>
<keyword evidence="4 6" id="KW-0472">Membrane</keyword>
<evidence type="ECO:0000259" key="7">
    <source>
        <dbReference type="PROSITE" id="PS51352"/>
    </source>
</evidence>
<dbReference type="SUPFAM" id="SSF52833">
    <property type="entry name" value="Thioredoxin-like"/>
    <property type="match status" value="1"/>
</dbReference>
<dbReference type="PROSITE" id="PS51352">
    <property type="entry name" value="THIOREDOXIN_2"/>
    <property type="match status" value="1"/>
</dbReference>
<dbReference type="EMBL" id="BNJQ01000037">
    <property type="protein sequence ID" value="GHP11849.1"/>
    <property type="molecule type" value="Genomic_DNA"/>
</dbReference>
<dbReference type="PANTHER" id="PTHR10984:SF37">
    <property type="entry name" value="PROTEIN DISULFIDE-ISOMERASE 5-3"/>
    <property type="match status" value="1"/>
</dbReference>
<evidence type="ECO:0000256" key="6">
    <source>
        <dbReference type="SAM" id="Phobius"/>
    </source>
</evidence>
<proteinExistence type="predicted"/>
<feature type="domain" description="Thioredoxin" evidence="7">
    <location>
        <begin position="112"/>
        <end position="283"/>
    </location>
</feature>
<protein>
    <recommendedName>
        <fullName evidence="7">Thioredoxin domain-containing protein</fullName>
    </recommendedName>
</protein>
<dbReference type="InterPro" id="IPR013766">
    <property type="entry name" value="Thioredoxin_domain"/>
</dbReference>
<feature type="transmembrane region" description="Helical" evidence="6">
    <location>
        <begin position="489"/>
        <end position="511"/>
    </location>
</feature>
<dbReference type="OrthoDB" id="72053at2759"/>
<dbReference type="InterPro" id="IPR012936">
    <property type="entry name" value="Erv_C"/>
</dbReference>
<sequence length="527" mass="58547">MTSLFAATRIRAVDFYRRVPKDLTEASVAGGITSLLAVVILLVLIVTQTLNYLAIQRQTDIIVDTSEDAILNINFNVTLPHVSCEWASVDLVDVIGHKRINITDRTVHKYNLDGSYHAPAAKEDMHVHYGDSPTDHYGNTRHAVELTGDTFPKFVADYKVVIVNFHAPWCPHCQRLSPIYEHASEIVHSWKPPGFTGDTSLRMATVDCTTPLNGRLCRKHQIQAFPSVRVFREGTDIHKDATNDDHRELMEKHPFLVLPMLHESYEGPRTAAAMSDFAKQVWKETTGWGLQRALPAPGGGTDGDGDGKHDSKVATKGCMIEGTLAASRVPGKLIIAPHSSGHSFNPELINITHTIHHFSFGPKLPERMGRYLREGMGGAYARPSGVHQGGGYWRARPGRRGMDAGVVFASEVQHITHEHYIKVVPTMYQALGGFPLDTYGYTVNSYKYEAATNMRAGEVHWEAPMVKFSYDLMPMKVVVREHRKPVIEWLTGLSAIVGGVYTCMQIVTSLIGHVNDMYKKMSLGKLG</sequence>
<evidence type="ECO:0000256" key="2">
    <source>
        <dbReference type="ARBA" id="ARBA00022692"/>
    </source>
</evidence>
<dbReference type="CDD" id="cd02961">
    <property type="entry name" value="PDI_a_family"/>
    <property type="match status" value="1"/>
</dbReference>
<keyword evidence="2 6" id="KW-0812">Transmembrane</keyword>
<dbReference type="Pfam" id="PF13850">
    <property type="entry name" value="ERGIC_N"/>
    <property type="match status" value="1"/>
</dbReference>
<dbReference type="InterPro" id="IPR039542">
    <property type="entry name" value="Erv_N"/>
</dbReference>
<gene>
    <name evidence="8" type="ORF">PPROV_001057600</name>
</gene>
<reference evidence="8" key="1">
    <citation type="submission" date="2020-10" db="EMBL/GenBank/DDBJ databases">
        <title>Unveiling of a novel bifunctional photoreceptor, Dualchrome1, isolated from a cosmopolitan green alga.</title>
        <authorList>
            <person name="Suzuki S."/>
            <person name="Kawachi M."/>
        </authorList>
    </citation>
    <scope>NUCLEOTIDE SEQUENCE</scope>
    <source>
        <strain evidence="8">NIES 2893</strain>
    </source>
</reference>
<evidence type="ECO:0000256" key="1">
    <source>
        <dbReference type="ARBA" id="ARBA00004370"/>
    </source>
</evidence>
<dbReference type="InterPro" id="IPR036249">
    <property type="entry name" value="Thioredoxin-like_sf"/>
</dbReference>
<dbReference type="Proteomes" id="UP000660262">
    <property type="component" value="Unassembled WGS sequence"/>
</dbReference>
<feature type="region of interest" description="Disordered" evidence="5">
    <location>
        <begin position="290"/>
        <end position="309"/>
    </location>
</feature>
<feature type="transmembrane region" description="Helical" evidence="6">
    <location>
        <begin position="26"/>
        <end position="46"/>
    </location>
</feature>
<evidence type="ECO:0000256" key="5">
    <source>
        <dbReference type="SAM" id="MobiDB-lite"/>
    </source>
</evidence>
<dbReference type="GO" id="GO:0016020">
    <property type="term" value="C:membrane"/>
    <property type="evidence" value="ECO:0007669"/>
    <property type="project" value="UniProtKB-SubCell"/>
</dbReference>
<dbReference type="Pfam" id="PF00085">
    <property type="entry name" value="Thioredoxin"/>
    <property type="match status" value="1"/>
</dbReference>
<evidence type="ECO:0000256" key="4">
    <source>
        <dbReference type="ARBA" id="ARBA00023136"/>
    </source>
</evidence>
<dbReference type="PANTHER" id="PTHR10984">
    <property type="entry name" value="ENDOPLASMIC RETICULUM-GOLGI INTERMEDIATE COMPARTMENT PROTEIN"/>
    <property type="match status" value="1"/>
</dbReference>
<keyword evidence="9" id="KW-1185">Reference proteome</keyword>
<dbReference type="InterPro" id="IPR045888">
    <property type="entry name" value="Erv"/>
</dbReference>
<evidence type="ECO:0000313" key="8">
    <source>
        <dbReference type="EMBL" id="GHP11849.1"/>
    </source>
</evidence>
<dbReference type="Pfam" id="PF07970">
    <property type="entry name" value="COPIIcoated_ERV"/>
    <property type="match status" value="1"/>
</dbReference>
<dbReference type="AlphaFoldDB" id="A0A830I4B4"/>
<evidence type="ECO:0000313" key="9">
    <source>
        <dbReference type="Proteomes" id="UP000660262"/>
    </source>
</evidence>
<accession>A0A830I4B4</accession>